<dbReference type="InterPro" id="IPR010862">
    <property type="entry name" value="DUF1493"/>
</dbReference>
<dbReference type="SUPFAM" id="SSF47336">
    <property type="entry name" value="ACP-like"/>
    <property type="match status" value="1"/>
</dbReference>
<name>A0ABS9BS56_9BACT</name>
<proteinExistence type="predicted"/>
<sequence>MEDKELELVVSFLKEELNLKNKIIKKTTSLSDLGLDGDDSLELMVKFFKRFNIEYEGTNFLEFIPKESGFLYATLNSLLGIPSKGSDVEIYVQDLLYSLLKKRWSK</sequence>
<keyword evidence="2" id="KW-1185">Reference proteome</keyword>
<dbReference type="InterPro" id="IPR036736">
    <property type="entry name" value="ACP-like_sf"/>
</dbReference>
<evidence type="ECO:0000313" key="1">
    <source>
        <dbReference type="EMBL" id="MCF1749783.1"/>
    </source>
</evidence>
<evidence type="ECO:0000313" key="2">
    <source>
        <dbReference type="Proteomes" id="UP001201449"/>
    </source>
</evidence>
<dbReference type="Pfam" id="PF07377">
    <property type="entry name" value="DUF1493"/>
    <property type="match status" value="1"/>
</dbReference>
<reference evidence="1 2" key="1">
    <citation type="submission" date="2022-01" db="EMBL/GenBank/DDBJ databases">
        <title>Mariniradius saccharolyticus sp. nov., isolated from sediment of a river.</title>
        <authorList>
            <person name="Liu H."/>
        </authorList>
    </citation>
    <scope>NUCLEOTIDE SEQUENCE [LARGE SCALE GENOMIC DNA]</scope>
    <source>
        <strain evidence="1 2">RY-2</strain>
    </source>
</reference>
<accession>A0ABS9BS56</accession>
<dbReference type="RefSeq" id="WP_234859938.1">
    <property type="nucleotide sequence ID" value="NZ_JAKEVZ010000001.1"/>
</dbReference>
<protein>
    <submittedName>
        <fullName evidence="1">DUF1493 family protein</fullName>
    </submittedName>
</protein>
<dbReference type="Proteomes" id="UP001201449">
    <property type="component" value="Unassembled WGS sequence"/>
</dbReference>
<organism evidence="1 2">
    <name type="scientific">Mariniradius sediminis</name>
    <dbReference type="NCBI Taxonomy" id="2909237"/>
    <lineage>
        <taxon>Bacteria</taxon>
        <taxon>Pseudomonadati</taxon>
        <taxon>Bacteroidota</taxon>
        <taxon>Cytophagia</taxon>
        <taxon>Cytophagales</taxon>
        <taxon>Cyclobacteriaceae</taxon>
        <taxon>Mariniradius</taxon>
    </lineage>
</organism>
<dbReference type="Gene3D" id="1.10.1200.10">
    <property type="entry name" value="ACP-like"/>
    <property type="match status" value="1"/>
</dbReference>
<comment type="caution">
    <text evidence="1">The sequence shown here is derived from an EMBL/GenBank/DDBJ whole genome shotgun (WGS) entry which is preliminary data.</text>
</comment>
<gene>
    <name evidence="1" type="ORF">L0U89_01765</name>
</gene>
<dbReference type="EMBL" id="JAKEVZ010000001">
    <property type="protein sequence ID" value="MCF1749783.1"/>
    <property type="molecule type" value="Genomic_DNA"/>
</dbReference>